<dbReference type="EMBL" id="CAKOAT010736265">
    <property type="protein sequence ID" value="CAH8387061.1"/>
    <property type="molecule type" value="Genomic_DNA"/>
</dbReference>
<keyword evidence="10" id="KW-1185">Reference proteome</keyword>
<dbReference type="GO" id="GO:0004674">
    <property type="term" value="F:protein serine/threonine kinase activity"/>
    <property type="evidence" value="ECO:0007669"/>
    <property type="project" value="UniProtKB-KW"/>
</dbReference>
<dbReference type="Gene3D" id="3.30.200.20">
    <property type="entry name" value="Phosphorylase Kinase, domain 1"/>
    <property type="match status" value="1"/>
</dbReference>
<evidence type="ECO:0000256" key="6">
    <source>
        <dbReference type="ARBA" id="ARBA00022840"/>
    </source>
</evidence>
<reference evidence="9 10" key="1">
    <citation type="submission" date="2022-03" db="EMBL/GenBank/DDBJ databases">
        <authorList>
            <person name="Macdonald S."/>
            <person name="Ahmed S."/>
            <person name="Newling K."/>
        </authorList>
    </citation>
    <scope>NUCLEOTIDE SEQUENCE [LARGE SCALE GENOMIC DNA]</scope>
</reference>
<accession>A0ABC8LTC2</accession>
<dbReference type="AlphaFoldDB" id="A0ABC8LTC2"/>
<comment type="caution">
    <text evidence="9">The sequence shown here is derived from an EMBL/GenBank/DDBJ whole genome shotgun (WGS) entry which is preliminary data.</text>
</comment>
<keyword evidence="2" id="KW-0723">Serine/threonine-protein kinase</keyword>
<evidence type="ECO:0000313" key="9">
    <source>
        <dbReference type="EMBL" id="CAH8387061.1"/>
    </source>
</evidence>
<dbReference type="InterPro" id="IPR050588">
    <property type="entry name" value="WNK_Ser-Thr_kinase"/>
</dbReference>
<proteinExistence type="predicted"/>
<dbReference type="FunFam" id="3.30.200.20:FF:000075">
    <property type="entry name" value="Probable serine/threonine-protein kinase WNK1"/>
    <property type="match status" value="1"/>
</dbReference>
<keyword evidence="6" id="KW-0067">ATP-binding</keyword>
<comment type="catalytic activity">
    <reaction evidence="8">
        <text>L-seryl-[protein] + ATP = O-phospho-L-seryl-[protein] + ADP + H(+)</text>
        <dbReference type="Rhea" id="RHEA:17989"/>
        <dbReference type="Rhea" id="RHEA-COMP:9863"/>
        <dbReference type="Rhea" id="RHEA-COMP:11604"/>
        <dbReference type="ChEBI" id="CHEBI:15378"/>
        <dbReference type="ChEBI" id="CHEBI:29999"/>
        <dbReference type="ChEBI" id="CHEBI:30616"/>
        <dbReference type="ChEBI" id="CHEBI:83421"/>
        <dbReference type="ChEBI" id="CHEBI:456216"/>
        <dbReference type="EC" id="2.7.11.1"/>
    </reaction>
</comment>
<dbReference type="EC" id="2.7.11.1" evidence="1"/>
<keyword evidence="5" id="KW-0418">Kinase</keyword>
<keyword evidence="3" id="KW-0808">Transferase</keyword>
<sequence>MMNHLSYLGSDYSEFVKYDPSGRYGRYSEVLGKGSSKTVYRGFDEYEGIEVAWNQVKLYDILHSPQELERLYSEIDLLIRAL</sequence>
<dbReference type="Proteomes" id="UP001642260">
    <property type="component" value="Unassembled WGS sequence"/>
</dbReference>
<dbReference type="PANTHER" id="PTHR13902">
    <property type="entry name" value="SERINE/THREONINE-PROTEIN KINASE WNK WITH NO LYSINE -RELATED"/>
    <property type="match status" value="1"/>
</dbReference>
<evidence type="ECO:0000256" key="1">
    <source>
        <dbReference type="ARBA" id="ARBA00012513"/>
    </source>
</evidence>
<dbReference type="InterPro" id="IPR011009">
    <property type="entry name" value="Kinase-like_dom_sf"/>
</dbReference>
<keyword evidence="4" id="KW-0547">Nucleotide-binding</keyword>
<organism evidence="9 10">
    <name type="scientific">Eruca vesicaria subsp. sativa</name>
    <name type="common">Garden rocket</name>
    <name type="synonym">Eruca sativa</name>
    <dbReference type="NCBI Taxonomy" id="29727"/>
    <lineage>
        <taxon>Eukaryota</taxon>
        <taxon>Viridiplantae</taxon>
        <taxon>Streptophyta</taxon>
        <taxon>Embryophyta</taxon>
        <taxon>Tracheophyta</taxon>
        <taxon>Spermatophyta</taxon>
        <taxon>Magnoliopsida</taxon>
        <taxon>eudicotyledons</taxon>
        <taxon>Gunneridae</taxon>
        <taxon>Pentapetalae</taxon>
        <taxon>rosids</taxon>
        <taxon>malvids</taxon>
        <taxon>Brassicales</taxon>
        <taxon>Brassicaceae</taxon>
        <taxon>Brassiceae</taxon>
        <taxon>Eruca</taxon>
    </lineage>
</organism>
<evidence type="ECO:0000256" key="7">
    <source>
        <dbReference type="ARBA" id="ARBA00047899"/>
    </source>
</evidence>
<evidence type="ECO:0000256" key="3">
    <source>
        <dbReference type="ARBA" id="ARBA00022679"/>
    </source>
</evidence>
<evidence type="ECO:0000256" key="8">
    <source>
        <dbReference type="ARBA" id="ARBA00048679"/>
    </source>
</evidence>
<evidence type="ECO:0000256" key="2">
    <source>
        <dbReference type="ARBA" id="ARBA00022527"/>
    </source>
</evidence>
<evidence type="ECO:0000256" key="4">
    <source>
        <dbReference type="ARBA" id="ARBA00022741"/>
    </source>
</evidence>
<name>A0ABC8LTC2_ERUVS</name>
<gene>
    <name evidence="9" type="ORF">ERUC_LOCUS39544</name>
</gene>
<comment type="catalytic activity">
    <reaction evidence="7">
        <text>L-threonyl-[protein] + ATP = O-phospho-L-threonyl-[protein] + ADP + H(+)</text>
        <dbReference type="Rhea" id="RHEA:46608"/>
        <dbReference type="Rhea" id="RHEA-COMP:11060"/>
        <dbReference type="Rhea" id="RHEA-COMP:11605"/>
        <dbReference type="ChEBI" id="CHEBI:15378"/>
        <dbReference type="ChEBI" id="CHEBI:30013"/>
        <dbReference type="ChEBI" id="CHEBI:30616"/>
        <dbReference type="ChEBI" id="CHEBI:61977"/>
        <dbReference type="ChEBI" id="CHEBI:456216"/>
        <dbReference type="EC" id="2.7.11.1"/>
    </reaction>
</comment>
<dbReference type="SUPFAM" id="SSF56112">
    <property type="entry name" value="Protein kinase-like (PK-like)"/>
    <property type="match status" value="1"/>
</dbReference>
<dbReference type="GO" id="GO:0005524">
    <property type="term" value="F:ATP binding"/>
    <property type="evidence" value="ECO:0007669"/>
    <property type="project" value="UniProtKB-KW"/>
</dbReference>
<protein>
    <recommendedName>
        <fullName evidence="1">non-specific serine/threonine protein kinase</fullName>
        <ecNumber evidence="1">2.7.11.1</ecNumber>
    </recommendedName>
</protein>
<evidence type="ECO:0000256" key="5">
    <source>
        <dbReference type="ARBA" id="ARBA00022777"/>
    </source>
</evidence>
<evidence type="ECO:0000313" key="10">
    <source>
        <dbReference type="Proteomes" id="UP001642260"/>
    </source>
</evidence>